<sequence length="346" mass="39751">MKKIFILFFIIQTQVAFAQNAHLPVEKVWAERISSTQYLIKSADKTKWKIYEGELPRQMRWNSKARILKDSLIVEATPLQRKYFAAVYKKDTIIFSERRFFMEQSPNFRDLGGLKTADGKTVAWGRIFRCGDMGKLSDNDLQMIAQQNIKHVVDFRNEQEVAQSPDKYPANYEIKRVWTSISPSNDEGMKQLYVVMSNPNAMADDVERVFEGFYQQMPNNIKNYAPFFNTLLEANENESVLFHCTAGKDRTGLGAALILSVLGVPEETIIQEYYLSNRYTKYLANTGMLSQIKPAIANVLAGVQRKYIIASLNVIKAKYGSVINMLEQEIGLDQSKRQLLIKKYTF</sequence>
<gene>
    <name evidence="3" type="ORF">SAMN04488541_1002127</name>
</gene>
<dbReference type="PANTHER" id="PTHR31126">
    <property type="entry name" value="TYROSINE-PROTEIN PHOSPHATASE"/>
    <property type="match status" value="1"/>
</dbReference>
<dbReference type="AlphaFoldDB" id="A0A1I2B4Q3"/>
<dbReference type="Pfam" id="PF13350">
    <property type="entry name" value="Y_phosphatase3"/>
    <property type="match status" value="1"/>
</dbReference>
<accession>A0A1I2B4Q3</accession>
<reference evidence="3 4" key="1">
    <citation type="submission" date="2016-10" db="EMBL/GenBank/DDBJ databases">
        <authorList>
            <person name="de Groot N.N."/>
        </authorList>
    </citation>
    <scope>NUCLEOTIDE SEQUENCE [LARGE SCALE GENOMIC DNA]</scope>
    <source>
        <strain>GEY</strain>
        <strain evidence="4">DSM 9560</strain>
    </source>
</reference>
<organism evidence="3 4">
    <name type="scientific">Thermoflexibacter ruber</name>
    <dbReference type="NCBI Taxonomy" id="1003"/>
    <lineage>
        <taxon>Bacteria</taxon>
        <taxon>Pseudomonadati</taxon>
        <taxon>Bacteroidota</taxon>
        <taxon>Cytophagia</taxon>
        <taxon>Cytophagales</taxon>
        <taxon>Thermoflexibacteraceae</taxon>
        <taxon>Thermoflexibacter</taxon>
    </lineage>
</organism>
<evidence type="ECO:0000256" key="1">
    <source>
        <dbReference type="ARBA" id="ARBA00009580"/>
    </source>
</evidence>
<evidence type="ECO:0000256" key="2">
    <source>
        <dbReference type="SAM" id="SignalP"/>
    </source>
</evidence>
<feature type="signal peptide" evidence="2">
    <location>
        <begin position="1"/>
        <end position="18"/>
    </location>
</feature>
<comment type="similarity">
    <text evidence="1">Belongs to the protein-tyrosine phosphatase family.</text>
</comment>
<dbReference type="PANTHER" id="PTHR31126:SF1">
    <property type="entry name" value="TYROSINE SPECIFIC PROTEIN PHOSPHATASES DOMAIN-CONTAINING PROTEIN"/>
    <property type="match status" value="1"/>
</dbReference>
<proteinExistence type="inferred from homology"/>
<feature type="chain" id="PRO_5011773036" evidence="2">
    <location>
        <begin position="19"/>
        <end position="346"/>
    </location>
</feature>
<dbReference type="InterPro" id="IPR029021">
    <property type="entry name" value="Prot-tyrosine_phosphatase-like"/>
</dbReference>
<dbReference type="STRING" id="1003.SAMN04488541_1002127"/>
<dbReference type="Proteomes" id="UP000199513">
    <property type="component" value="Unassembled WGS sequence"/>
</dbReference>
<dbReference type="OrthoDB" id="1188001at2"/>
<dbReference type="SUPFAM" id="SSF52799">
    <property type="entry name" value="(Phosphotyrosine protein) phosphatases II"/>
    <property type="match status" value="1"/>
</dbReference>
<name>A0A1I2B4Q3_9BACT</name>
<dbReference type="InterPro" id="IPR026893">
    <property type="entry name" value="Tyr/Ser_Pase_IphP-type"/>
</dbReference>
<evidence type="ECO:0000313" key="4">
    <source>
        <dbReference type="Proteomes" id="UP000199513"/>
    </source>
</evidence>
<protein>
    <submittedName>
        <fullName evidence="3">Protein-tyrosine phosphatase</fullName>
    </submittedName>
</protein>
<dbReference type="RefSeq" id="WP_091538936.1">
    <property type="nucleotide sequence ID" value="NZ_FONY01000002.1"/>
</dbReference>
<dbReference type="PROSITE" id="PS00383">
    <property type="entry name" value="TYR_PHOSPHATASE_1"/>
    <property type="match status" value="1"/>
</dbReference>
<dbReference type="Gene3D" id="3.90.190.10">
    <property type="entry name" value="Protein tyrosine phosphatase superfamily"/>
    <property type="match status" value="1"/>
</dbReference>
<keyword evidence="2" id="KW-0732">Signal</keyword>
<dbReference type="InterPro" id="IPR016130">
    <property type="entry name" value="Tyr_Pase_AS"/>
</dbReference>
<keyword evidence="4" id="KW-1185">Reference proteome</keyword>
<evidence type="ECO:0000313" key="3">
    <source>
        <dbReference type="EMBL" id="SFE50878.1"/>
    </source>
</evidence>
<dbReference type="EMBL" id="FONY01000002">
    <property type="protein sequence ID" value="SFE50878.1"/>
    <property type="molecule type" value="Genomic_DNA"/>
</dbReference>
<dbReference type="GO" id="GO:0004721">
    <property type="term" value="F:phosphoprotein phosphatase activity"/>
    <property type="evidence" value="ECO:0007669"/>
    <property type="project" value="InterPro"/>
</dbReference>